<name>A0AA90NQP2_9GAMM</name>
<dbReference type="InterPro" id="IPR024185">
    <property type="entry name" value="FTHF_cligase-like_sf"/>
</dbReference>
<dbReference type="InterPro" id="IPR037171">
    <property type="entry name" value="NagB/RpiA_transferase-like"/>
</dbReference>
<dbReference type="Proteomes" id="UP001178148">
    <property type="component" value="Unassembled WGS sequence"/>
</dbReference>
<evidence type="ECO:0000256" key="4">
    <source>
        <dbReference type="PIRSR" id="PIRSR006806-1"/>
    </source>
</evidence>
<dbReference type="AlphaFoldDB" id="A0AA90NQP2"/>
<keyword evidence="7" id="KW-1185">Reference proteome</keyword>
<dbReference type="Pfam" id="PF01812">
    <property type="entry name" value="5-FTHF_cyc-lig"/>
    <property type="match status" value="1"/>
</dbReference>
<comment type="similarity">
    <text evidence="1 5">Belongs to the 5-formyltetrahydrofolate cyclo-ligase family.</text>
</comment>
<dbReference type="GO" id="GO:0046872">
    <property type="term" value="F:metal ion binding"/>
    <property type="evidence" value="ECO:0007669"/>
    <property type="project" value="UniProtKB-KW"/>
</dbReference>
<evidence type="ECO:0000313" key="6">
    <source>
        <dbReference type="EMBL" id="MDP0588784.1"/>
    </source>
</evidence>
<dbReference type="PANTHER" id="PTHR23407">
    <property type="entry name" value="ATPASE INHIBITOR/5-FORMYLTETRAHYDROFOLATE CYCLO-LIGASE"/>
    <property type="match status" value="1"/>
</dbReference>
<reference evidence="6 7" key="1">
    <citation type="journal article" date="2023" name="bioRxiv">
        <title>An intranuclear bacterial parasite of deep-sea mussels expresses apoptosis inhibitors acquired from its host.</title>
        <authorList>
            <person name="Gonzalez Porras M.A."/>
            <person name="Assie A."/>
            <person name="Tietjen M."/>
            <person name="Violette M."/>
            <person name="Kleiner M."/>
            <person name="Gruber-Vodicka H."/>
            <person name="Dubilier N."/>
            <person name="Leisch N."/>
        </authorList>
    </citation>
    <scope>NUCLEOTIDE SEQUENCE [LARGE SCALE GENOMIC DNA]</scope>
    <source>
        <strain evidence="6">IAP13</strain>
    </source>
</reference>
<dbReference type="PANTHER" id="PTHR23407:SF1">
    <property type="entry name" value="5-FORMYLTETRAHYDROFOLATE CYCLO-LIGASE"/>
    <property type="match status" value="1"/>
</dbReference>
<comment type="caution">
    <text evidence="6">The sequence shown here is derived from an EMBL/GenBank/DDBJ whole genome shotgun (WGS) entry which is preliminary data.</text>
</comment>
<dbReference type="GO" id="GO:0035999">
    <property type="term" value="P:tetrahydrofolate interconversion"/>
    <property type="evidence" value="ECO:0007669"/>
    <property type="project" value="TreeGrafter"/>
</dbReference>
<dbReference type="GO" id="GO:0030272">
    <property type="term" value="F:5-formyltetrahydrofolate cyclo-ligase activity"/>
    <property type="evidence" value="ECO:0007669"/>
    <property type="project" value="UniProtKB-EC"/>
</dbReference>
<dbReference type="SUPFAM" id="SSF100950">
    <property type="entry name" value="NagB/RpiA/CoA transferase-like"/>
    <property type="match status" value="1"/>
</dbReference>
<organism evidence="6 7">
    <name type="scientific">Candidatus Endonucleibacter bathymodioli</name>
    <dbReference type="NCBI Taxonomy" id="539814"/>
    <lineage>
        <taxon>Bacteria</taxon>
        <taxon>Pseudomonadati</taxon>
        <taxon>Pseudomonadota</taxon>
        <taxon>Gammaproteobacteria</taxon>
        <taxon>Oceanospirillales</taxon>
        <taxon>Endozoicomonadaceae</taxon>
        <taxon>Candidatus Endonucleibacter</taxon>
    </lineage>
</organism>
<keyword evidence="6" id="KW-0436">Ligase</keyword>
<comment type="catalytic activity">
    <reaction evidence="5">
        <text>(6S)-5-formyl-5,6,7,8-tetrahydrofolate + ATP = (6R)-5,10-methenyltetrahydrofolate + ADP + phosphate</text>
        <dbReference type="Rhea" id="RHEA:10488"/>
        <dbReference type="ChEBI" id="CHEBI:30616"/>
        <dbReference type="ChEBI" id="CHEBI:43474"/>
        <dbReference type="ChEBI" id="CHEBI:57455"/>
        <dbReference type="ChEBI" id="CHEBI:57457"/>
        <dbReference type="ChEBI" id="CHEBI:456216"/>
        <dbReference type="EC" id="6.3.3.2"/>
    </reaction>
</comment>
<protein>
    <recommendedName>
        <fullName evidence="5">5-formyltetrahydrofolate cyclo-ligase</fullName>
        <ecNumber evidence="5">6.3.3.2</ecNumber>
    </recommendedName>
</protein>
<keyword evidence="5" id="KW-0460">Magnesium</keyword>
<dbReference type="PIRSF" id="PIRSF006806">
    <property type="entry name" value="FTHF_cligase"/>
    <property type="match status" value="1"/>
</dbReference>
<evidence type="ECO:0000256" key="2">
    <source>
        <dbReference type="ARBA" id="ARBA00022741"/>
    </source>
</evidence>
<dbReference type="GO" id="GO:0009396">
    <property type="term" value="P:folic acid-containing compound biosynthetic process"/>
    <property type="evidence" value="ECO:0007669"/>
    <property type="project" value="TreeGrafter"/>
</dbReference>
<evidence type="ECO:0000256" key="3">
    <source>
        <dbReference type="ARBA" id="ARBA00022840"/>
    </source>
</evidence>
<dbReference type="InterPro" id="IPR002698">
    <property type="entry name" value="FTHF_cligase"/>
</dbReference>
<sequence length="200" mass="22956">MDQKGLRAKLRRRRKSLSDKQQLLAQKQLSTLVSLLPEFLASIHIALYFAQDGEINPMDIAKIAWSQGKTCYLPILDKNRNGYMYFLPYKPDMEMQNNKYGIPEPVLPDSCIRRAEDLDLVLVPLTGFDEEGRRMGMGGGYYDRTFAFKKKIHIQHKPLLMGIAHECQKVEVLSVNTWDLQLAGVATDQKIYNFIKPYSA</sequence>
<accession>A0AA90NQP2</accession>
<evidence type="ECO:0000256" key="1">
    <source>
        <dbReference type="ARBA" id="ARBA00010638"/>
    </source>
</evidence>
<proteinExistence type="inferred from homology"/>
<feature type="binding site" evidence="4">
    <location>
        <begin position="134"/>
        <end position="142"/>
    </location>
    <ligand>
        <name>ATP</name>
        <dbReference type="ChEBI" id="CHEBI:30616"/>
    </ligand>
</feature>
<keyword evidence="3 4" id="KW-0067">ATP-binding</keyword>
<dbReference type="NCBIfam" id="TIGR02727">
    <property type="entry name" value="MTHFS_bact"/>
    <property type="match status" value="1"/>
</dbReference>
<keyword evidence="5" id="KW-0479">Metal-binding</keyword>
<dbReference type="Gene3D" id="3.40.50.10420">
    <property type="entry name" value="NagB/RpiA/CoA transferase-like"/>
    <property type="match status" value="1"/>
</dbReference>
<keyword evidence="2 4" id="KW-0547">Nucleotide-binding</keyword>
<dbReference type="EMBL" id="JASXSV010000007">
    <property type="protein sequence ID" value="MDP0588784.1"/>
    <property type="molecule type" value="Genomic_DNA"/>
</dbReference>
<gene>
    <name evidence="6" type="ORF">QS748_06140</name>
</gene>
<evidence type="ECO:0000256" key="5">
    <source>
        <dbReference type="RuleBase" id="RU361279"/>
    </source>
</evidence>
<dbReference type="EC" id="6.3.3.2" evidence="5"/>
<evidence type="ECO:0000313" key="7">
    <source>
        <dbReference type="Proteomes" id="UP001178148"/>
    </source>
</evidence>
<comment type="cofactor">
    <cofactor evidence="5">
        <name>Mg(2+)</name>
        <dbReference type="ChEBI" id="CHEBI:18420"/>
    </cofactor>
</comment>
<feature type="binding site" evidence="4">
    <location>
        <position position="54"/>
    </location>
    <ligand>
        <name>substrate</name>
    </ligand>
</feature>
<dbReference type="GO" id="GO:0005524">
    <property type="term" value="F:ATP binding"/>
    <property type="evidence" value="ECO:0007669"/>
    <property type="project" value="UniProtKB-KW"/>
</dbReference>